<dbReference type="InterPro" id="IPR036291">
    <property type="entry name" value="NAD(P)-bd_dom_sf"/>
</dbReference>
<sequence>MQAVLPNVLGPKEVHPQNLHGRTAVVTGGVHGIGFEIARALASAGAKVIIVGRKKDHADDAISTVKSETPDADISWEECDLGKLSQVQSVFSKLRGSLDRLDFLVLSAGINAQPFDLHADGIDRHFGVNYLGQYYATNQLWPLLRKTSNMNEINNQNTGPTHLYGRTKLALLLFTKFGLVDKVIKPNSDNIYALAVHPGTVNTGMQDQWKDPDLGITGQLISWAMKSVGRSPEQGAYSALWALTAPDISEKDQNGGYYTDPSTEGSLSSQAQDAQLVKNLWDLSEQIVKDKLGNDALVDWSAK</sequence>
<accession>A0AAN6Y9I3</accession>
<dbReference type="PRINTS" id="PR00081">
    <property type="entry name" value="GDHRDH"/>
</dbReference>
<comment type="similarity">
    <text evidence="1">Belongs to the short-chain dehydrogenases/reductases (SDR) family.</text>
</comment>
<reference evidence="3" key="2">
    <citation type="submission" date="2023-05" db="EMBL/GenBank/DDBJ databases">
        <authorList>
            <consortium name="Lawrence Berkeley National Laboratory"/>
            <person name="Steindorff A."/>
            <person name="Hensen N."/>
            <person name="Bonometti L."/>
            <person name="Westerberg I."/>
            <person name="Brannstrom I.O."/>
            <person name="Guillou S."/>
            <person name="Cros-Aarteil S."/>
            <person name="Calhoun S."/>
            <person name="Haridas S."/>
            <person name="Kuo A."/>
            <person name="Mondo S."/>
            <person name="Pangilinan J."/>
            <person name="Riley R."/>
            <person name="Labutti K."/>
            <person name="Andreopoulos B."/>
            <person name="Lipzen A."/>
            <person name="Chen C."/>
            <person name="Yanf M."/>
            <person name="Daum C."/>
            <person name="Ng V."/>
            <person name="Clum A."/>
            <person name="Ohm R."/>
            <person name="Martin F."/>
            <person name="Silar P."/>
            <person name="Natvig D."/>
            <person name="Lalanne C."/>
            <person name="Gautier V."/>
            <person name="Ament-Velasquez S.L."/>
            <person name="Kruys A."/>
            <person name="Hutchinson M.I."/>
            <person name="Powell A.J."/>
            <person name="Barry K."/>
            <person name="Miller A.N."/>
            <person name="Grigoriev I.V."/>
            <person name="Debuchy R."/>
            <person name="Gladieux P."/>
            <person name="Thoren M.H."/>
            <person name="Johannesson H."/>
        </authorList>
    </citation>
    <scope>NUCLEOTIDE SEQUENCE</scope>
    <source>
        <strain evidence="3">PSN293</strain>
    </source>
</reference>
<dbReference type="GO" id="GO:0016491">
    <property type="term" value="F:oxidoreductase activity"/>
    <property type="evidence" value="ECO:0007669"/>
    <property type="project" value="UniProtKB-KW"/>
</dbReference>
<dbReference type="Gene3D" id="3.40.50.720">
    <property type="entry name" value="NAD(P)-binding Rossmann-like Domain"/>
    <property type="match status" value="1"/>
</dbReference>
<proteinExistence type="inferred from homology"/>
<comment type="caution">
    <text evidence="3">The sequence shown here is derived from an EMBL/GenBank/DDBJ whole genome shotgun (WGS) entry which is preliminary data.</text>
</comment>
<reference evidence="3" key="1">
    <citation type="journal article" date="2023" name="Mol. Phylogenet. Evol.">
        <title>Genome-scale phylogeny and comparative genomics of the fungal order Sordariales.</title>
        <authorList>
            <person name="Hensen N."/>
            <person name="Bonometti L."/>
            <person name="Westerberg I."/>
            <person name="Brannstrom I.O."/>
            <person name="Guillou S."/>
            <person name="Cros-Aarteil S."/>
            <person name="Calhoun S."/>
            <person name="Haridas S."/>
            <person name="Kuo A."/>
            <person name="Mondo S."/>
            <person name="Pangilinan J."/>
            <person name="Riley R."/>
            <person name="LaButti K."/>
            <person name="Andreopoulos B."/>
            <person name="Lipzen A."/>
            <person name="Chen C."/>
            <person name="Yan M."/>
            <person name="Daum C."/>
            <person name="Ng V."/>
            <person name="Clum A."/>
            <person name="Steindorff A."/>
            <person name="Ohm R.A."/>
            <person name="Martin F."/>
            <person name="Silar P."/>
            <person name="Natvig D.O."/>
            <person name="Lalanne C."/>
            <person name="Gautier V."/>
            <person name="Ament-Velasquez S.L."/>
            <person name="Kruys A."/>
            <person name="Hutchinson M.I."/>
            <person name="Powell A.J."/>
            <person name="Barry K."/>
            <person name="Miller A.N."/>
            <person name="Grigoriev I.V."/>
            <person name="Debuchy R."/>
            <person name="Gladieux P."/>
            <person name="Hiltunen Thoren M."/>
            <person name="Johannesson H."/>
        </authorList>
    </citation>
    <scope>NUCLEOTIDE SEQUENCE</scope>
    <source>
        <strain evidence="3">PSN293</strain>
    </source>
</reference>
<gene>
    <name evidence="3" type="ORF">QBC37DRAFT_372291</name>
</gene>
<protein>
    <submittedName>
        <fullName evidence="3">Uncharacterized protein</fullName>
    </submittedName>
</protein>
<dbReference type="InterPro" id="IPR002347">
    <property type="entry name" value="SDR_fam"/>
</dbReference>
<dbReference type="EMBL" id="MU858083">
    <property type="protein sequence ID" value="KAK4215163.1"/>
    <property type="molecule type" value="Genomic_DNA"/>
</dbReference>
<evidence type="ECO:0000313" key="4">
    <source>
        <dbReference type="Proteomes" id="UP001301769"/>
    </source>
</evidence>
<dbReference type="Pfam" id="PF00106">
    <property type="entry name" value="adh_short"/>
    <property type="match status" value="1"/>
</dbReference>
<evidence type="ECO:0000256" key="2">
    <source>
        <dbReference type="ARBA" id="ARBA00023002"/>
    </source>
</evidence>
<dbReference type="PANTHER" id="PTHR24320:SF281">
    <property type="entry name" value="SHORT CHAIN DEHYDROGENASE_REDUCTASE FAMILY PROTEIN (AFU_ORTHOLOGUE AFUA_5G14310)"/>
    <property type="match status" value="1"/>
</dbReference>
<dbReference type="SUPFAM" id="SSF51735">
    <property type="entry name" value="NAD(P)-binding Rossmann-fold domains"/>
    <property type="match status" value="1"/>
</dbReference>
<keyword evidence="4" id="KW-1185">Reference proteome</keyword>
<dbReference type="Proteomes" id="UP001301769">
    <property type="component" value="Unassembled WGS sequence"/>
</dbReference>
<dbReference type="PANTHER" id="PTHR24320">
    <property type="entry name" value="RETINOL DEHYDROGENASE"/>
    <property type="match status" value="1"/>
</dbReference>
<organism evidence="3 4">
    <name type="scientific">Rhypophila decipiens</name>
    <dbReference type="NCBI Taxonomy" id="261697"/>
    <lineage>
        <taxon>Eukaryota</taxon>
        <taxon>Fungi</taxon>
        <taxon>Dikarya</taxon>
        <taxon>Ascomycota</taxon>
        <taxon>Pezizomycotina</taxon>
        <taxon>Sordariomycetes</taxon>
        <taxon>Sordariomycetidae</taxon>
        <taxon>Sordariales</taxon>
        <taxon>Naviculisporaceae</taxon>
        <taxon>Rhypophila</taxon>
    </lineage>
</organism>
<evidence type="ECO:0000313" key="3">
    <source>
        <dbReference type="EMBL" id="KAK4215163.1"/>
    </source>
</evidence>
<name>A0AAN6Y9I3_9PEZI</name>
<keyword evidence="2" id="KW-0560">Oxidoreductase</keyword>
<evidence type="ECO:0000256" key="1">
    <source>
        <dbReference type="ARBA" id="ARBA00006484"/>
    </source>
</evidence>
<dbReference type="AlphaFoldDB" id="A0AAN6Y9I3"/>